<dbReference type="HOGENOM" id="CLU_003548_0_0_1"/>
<evidence type="ECO:0000256" key="4">
    <source>
        <dbReference type="SAM" id="MobiDB-lite"/>
    </source>
</evidence>
<dbReference type="Proteomes" id="UP000027238">
    <property type="component" value="Unassembled WGS sequence"/>
</dbReference>
<dbReference type="STRING" id="1173701.A0A066XI24"/>
<accession>A0A066XI24</accession>
<dbReference type="SUPFAM" id="SSF48403">
    <property type="entry name" value="Ankyrin repeat"/>
    <property type="match status" value="2"/>
</dbReference>
<dbReference type="OMA" id="ETDWTEM"/>
<feature type="repeat" description="ANK" evidence="3">
    <location>
        <begin position="567"/>
        <end position="599"/>
    </location>
</feature>
<dbReference type="eggNOG" id="ENOG502QU61">
    <property type="taxonomic scope" value="Eukaryota"/>
</dbReference>
<dbReference type="Pfam" id="PF00023">
    <property type="entry name" value="Ank"/>
    <property type="match status" value="1"/>
</dbReference>
<dbReference type="PROSITE" id="PS50297">
    <property type="entry name" value="ANK_REP_REGION"/>
    <property type="match status" value="3"/>
</dbReference>
<reference evidence="6" key="1">
    <citation type="journal article" date="2014" name="Genome Announc.">
        <title>Draft genome sequence of Colletotrichum sublineola, a destructive pathogen of cultivated sorghum.</title>
        <authorList>
            <person name="Baroncelli R."/>
            <person name="Sanz-Martin J.M."/>
            <person name="Rech G.E."/>
            <person name="Sukno S.A."/>
            <person name="Thon M.R."/>
        </authorList>
    </citation>
    <scope>NUCLEOTIDE SEQUENCE [LARGE SCALE GENOMIC DNA]</scope>
    <source>
        <strain evidence="6">TX430BB</strain>
    </source>
</reference>
<gene>
    <name evidence="5" type="ORF">CSUB01_06015</name>
</gene>
<keyword evidence="2 3" id="KW-0040">ANK repeat</keyword>
<feature type="region of interest" description="Disordered" evidence="4">
    <location>
        <begin position="1751"/>
        <end position="1791"/>
    </location>
</feature>
<dbReference type="SMART" id="SM00248">
    <property type="entry name" value="ANK"/>
    <property type="match status" value="11"/>
</dbReference>
<feature type="compositionally biased region" description="Acidic residues" evidence="4">
    <location>
        <begin position="1177"/>
        <end position="1191"/>
    </location>
</feature>
<dbReference type="InterPro" id="IPR002110">
    <property type="entry name" value="Ankyrin_rpt"/>
</dbReference>
<dbReference type="EMBL" id="JMSE01001033">
    <property type="protein sequence ID" value="KDN65406.1"/>
    <property type="molecule type" value="Genomic_DNA"/>
</dbReference>
<evidence type="ECO:0000256" key="1">
    <source>
        <dbReference type="ARBA" id="ARBA00022737"/>
    </source>
</evidence>
<dbReference type="PANTHER" id="PTHR24198:SF165">
    <property type="entry name" value="ANKYRIN REPEAT-CONTAINING PROTEIN-RELATED"/>
    <property type="match status" value="1"/>
</dbReference>
<comment type="caution">
    <text evidence="5">The sequence shown here is derived from an EMBL/GenBank/DDBJ whole genome shotgun (WGS) entry which is preliminary data.</text>
</comment>
<feature type="compositionally biased region" description="Acidic residues" evidence="4">
    <location>
        <begin position="627"/>
        <end position="643"/>
    </location>
</feature>
<sequence length="1791" mass="202876">MAIPKLQELPVPHEDLVKYIHSHPEKKIFEILEPYRKYEAQLRSIFAQDRQNPALGDPHINLLPLFTEDTKNIKTRARFLAAETQEEKDRYIMTLPDNKRRSNGSPAVVSSIGEFQKNFNIFSESSLIDMNWDNVVAAGSSIINTLLPIPPEFNTSKRKLREYYHEKFCPASDVDLFLYGLTHDEAIEKIKEIETSVRDAILNEVTVVRTKYAITIASRYPTRHIQIVLRVYKSVGEIVTGFDIDAAGGAYDGKQVWVTPRALGSFITQVNQIDLTRRSPSYENRLSKYSHRNFEIYWPELERSRIDPTIFERSFQRTLGLARLLVLERLPTQSVRETYLNKRREERGRPMANRFNPHRLHGNIKDNYEDEVADWVDENDVSNYHTFTVPYGQNFHAKKIEKLCYTRDLLLNAEWNQPENREVYLHRHPAFFGRVKDVVEDCCGCCPKPVTPEEFEVAEKEGEIYISGKVSFLIDNPGRQQIGSFNPLTEDDWTDMAYVGNTARLCQSIVDGDMDEVRSWLSQEGADPNKRDYTGRTPLHLAVTSSTPEVVRYLVDHGSRLTARLADGRTALHLAAERGNSDMIKILMDKSIINEAKEEEKADRRRKEIQNGPQDGSGLQEIHNRDDEDMDAEDDDNSDESSDIEMVDAGNTEAEATSIATGSFVNVKDENEKSREDIVLDESADEPDFYQIDVLAWDVPCSPLHLAISEGHEDAVKVLCDYGSDALLPVKFLDSYKQPMAAILTLVLALSLPIKKAKSMALLLMKLGASSSQADMDGCTTFHRYVENGNREMIDTLWENDKVGLKTALNHMVFANNYWSPVAIAPIHTAIENGDSILVLKLLEAGANPQIEFDTWLKAAKFSKASDRLGSFEDNKKQFNQHTEQPLIMAIQSCSEPEVALSLVEKGADPNTLTTKSYLAIENEYQRSYYKGQTALDLVQNQLEHLRSYKGEKFVQSKPELPLGMDEFLQKYEEGSYQHWQVSENIYWRKINHKRQQEKYEKAKKEHDERKGTIEKMEAIKEIIRSLEKLEKAIIAKGGKTFRELYPDIKFLDNRRSNSHTSEMKKVHDYDYVFSFRGATDVTEARKSAYLELFEAAWSGDLEKIKSLTLQAWGKDRGEPPLKISVNDSKDNTPLSLAYLQGHHEVAVAILEIVMAQYAPEDQEATRYKLNTGHSEGDDDDETYEGDVDSTDDPKIISEVIDKTFTIENIGQVSMQVKSTVKPLDFLVRNVHTFTVENGKARSCKESNQTLFKFVLQHDDHAGLKALLDMASRFAEQKLIGRVPDEEETGGHFSFPEDDFLWAVQNGKTAALAEIISRTGAGIPLDYLVKRSGVEMKRKPKYYQGLTVYGKKRKDWATAGRNTVVRSTGVKTPPLLHAASAGNIESVEWFLSDAPHRHYVDFGKSKTAHEDSRLKHISQAPGGFDRAISKWLGIQNELVLHCAVMGPPTERTNDVIKYLVQACPNSIEYKSTLGDTPLWLAFYFGRLEFAKTLIKARANQMTRNNSGDNIIHAAMLGMPRASRLSPVLELIDSGIIAHLFQQRNNIHESGTTPLHSWLTAVCTSYGRSSHYYSGQKYDSDKQILDVLDLLLKLSHGAELEMLNGAGDTPLHTAVMSNDKLLAEALVRYKPKLLYRENAVGRTPAEIAREHVTAEKLTAPRSVVLNSSNSGKNPTAYVNMPVASFVKADDDGEKEKNSSKLTNKQKVWESIRVFLERHPDKRRLVSLNEANDVAKRLGEKYNGARYFRITARQDEDAEPAENETGKEDFASKMRTIGSGRTWSLTEKEGTAE</sequence>
<feature type="repeat" description="ANK" evidence="3">
    <location>
        <begin position="702"/>
        <end position="725"/>
    </location>
</feature>
<organism evidence="5 6">
    <name type="scientific">Colletotrichum sublineola</name>
    <name type="common">Sorghum anthracnose fungus</name>
    <dbReference type="NCBI Taxonomy" id="1173701"/>
    <lineage>
        <taxon>Eukaryota</taxon>
        <taxon>Fungi</taxon>
        <taxon>Dikarya</taxon>
        <taxon>Ascomycota</taxon>
        <taxon>Pezizomycotina</taxon>
        <taxon>Sordariomycetes</taxon>
        <taxon>Hypocreomycetidae</taxon>
        <taxon>Glomerellales</taxon>
        <taxon>Glomerellaceae</taxon>
        <taxon>Colletotrichum</taxon>
        <taxon>Colletotrichum graminicola species complex</taxon>
    </lineage>
</organism>
<name>A0A066XI24_COLSU</name>
<evidence type="ECO:0000256" key="3">
    <source>
        <dbReference type="PROSITE-ProRule" id="PRU00023"/>
    </source>
</evidence>
<evidence type="ECO:0000313" key="5">
    <source>
        <dbReference type="EMBL" id="KDN65406.1"/>
    </source>
</evidence>
<keyword evidence="1" id="KW-0677">Repeat</keyword>
<feature type="repeat" description="ANK" evidence="3">
    <location>
        <begin position="534"/>
        <end position="566"/>
    </location>
</feature>
<feature type="region of interest" description="Disordered" evidence="4">
    <location>
        <begin position="1170"/>
        <end position="1191"/>
    </location>
</feature>
<dbReference type="Gene3D" id="1.25.40.20">
    <property type="entry name" value="Ankyrin repeat-containing domain"/>
    <property type="match status" value="4"/>
</dbReference>
<feature type="compositionally biased region" description="Basic and acidic residues" evidence="4">
    <location>
        <begin position="598"/>
        <end position="609"/>
    </location>
</feature>
<dbReference type="OrthoDB" id="539213at2759"/>
<evidence type="ECO:0000313" key="6">
    <source>
        <dbReference type="Proteomes" id="UP000027238"/>
    </source>
</evidence>
<dbReference type="Pfam" id="PF12796">
    <property type="entry name" value="Ank_2"/>
    <property type="match status" value="1"/>
</dbReference>
<dbReference type="PRINTS" id="PR01415">
    <property type="entry name" value="ANKYRIN"/>
</dbReference>
<protein>
    <recommendedName>
        <fullName evidence="7">Ankyrin repeat protein</fullName>
    </recommendedName>
</protein>
<evidence type="ECO:0000256" key="2">
    <source>
        <dbReference type="ARBA" id="ARBA00023043"/>
    </source>
</evidence>
<dbReference type="InterPro" id="IPR036770">
    <property type="entry name" value="Ankyrin_rpt-contain_sf"/>
</dbReference>
<dbReference type="PANTHER" id="PTHR24198">
    <property type="entry name" value="ANKYRIN REPEAT AND PROTEIN KINASE DOMAIN-CONTAINING PROTEIN"/>
    <property type="match status" value="1"/>
</dbReference>
<feature type="region of interest" description="Disordered" evidence="4">
    <location>
        <begin position="598"/>
        <end position="643"/>
    </location>
</feature>
<keyword evidence="6" id="KW-1185">Reference proteome</keyword>
<feature type="repeat" description="ANK" evidence="3">
    <location>
        <begin position="1473"/>
        <end position="1505"/>
    </location>
</feature>
<dbReference type="PROSITE" id="PS50088">
    <property type="entry name" value="ANK_REPEAT"/>
    <property type="match status" value="4"/>
</dbReference>
<evidence type="ECO:0008006" key="7">
    <source>
        <dbReference type="Google" id="ProtNLM"/>
    </source>
</evidence>
<proteinExistence type="predicted"/>